<proteinExistence type="predicted"/>
<keyword evidence="1" id="KW-0732">Signal</keyword>
<gene>
    <name evidence="2" type="ORF">H9702_08005</name>
</gene>
<evidence type="ECO:0000256" key="1">
    <source>
        <dbReference type="SAM" id="SignalP"/>
    </source>
</evidence>
<sequence>MRNKIIVLIVILLCCAMNGCVRTNPLDLTRYHVMEVKMTSEQGIKEVICDKEDIVGLNELLHRLDLKAVSADIGNGWQISCTLSNEEASLNLSVLDDHIEIGGRCYQILRDGDRIKLVSYFDHMFKEEK</sequence>
<protein>
    <recommendedName>
        <fullName evidence="4">Lipoprotein</fullName>
    </recommendedName>
</protein>
<comment type="caution">
    <text evidence="2">The sequence shown here is derived from an EMBL/GenBank/DDBJ whole genome shotgun (WGS) entry which is preliminary data.</text>
</comment>
<accession>A0A9D2NUN5</accession>
<feature type="signal peptide" evidence="1">
    <location>
        <begin position="1"/>
        <end position="23"/>
    </location>
</feature>
<dbReference type="AlphaFoldDB" id="A0A9D2NUN5"/>
<feature type="chain" id="PRO_5039045101" description="Lipoprotein" evidence="1">
    <location>
        <begin position="24"/>
        <end position="129"/>
    </location>
</feature>
<dbReference type="Proteomes" id="UP000823896">
    <property type="component" value="Unassembled WGS sequence"/>
</dbReference>
<name>A0A9D2NUN5_9FIRM</name>
<evidence type="ECO:0000313" key="3">
    <source>
        <dbReference type="Proteomes" id="UP000823896"/>
    </source>
</evidence>
<reference evidence="2" key="1">
    <citation type="journal article" date="2021" name="PeerJ">
        <title>Extensive microbial diversity within the chicken gut microbiome revealed by metagenomics and culture.</title>
        <authorList>
            <person name="Gilroy R."/>
            <person name="Ravi A."/>
            <person name="Getino M."/>
            <person name="Pursley I."/>
            <person name="Horton D.L."/>
            <person name="Alikhan N.F."/>
            <person name="Baker D."/>
            <person name="Gharbi K."/>
            <person name="Hall N."/>
            <person name="Watson M."/>
            <person name="Adriaenssens E.M."/>
            <person name="Foster-Nyarko E."/>
            <person name="Jarju S."/>
            <person name="Secka A."/>
            <person name="Antonio M."/>
            <person name="Oren A."/>
            <person name="Chaudhuri R.R."/>
            <person name="La Ragione R."/>
            <person name="Hildebrand F."/>
            <person name="Pallen M.J."/>
        </authorList>
    </citation>
    <scope>NUCLEOTIDE SEQUENCE</scope>
    <source>
        <strain evidence="2">CHK187-11901</strain>
    </source>
</reference>
<organism evidence="2 3">
    <name type="scientific">Candidatus Merdibacter merdavium</name>
    <dbReference type="NCBI Taxonomy" id="2838692"/>
    <lineage>
        <taxon>Bacteria</taxon>
        <taxon>Bacillati</taxon>
        <taxon>Bacillota</taxon>
        <taxon>Erysipelotrichia</taxon>
        <taxon>Erysipelotrichales</taxon>
        <taxon>Erysipelotrichaceae</taxon>
        <taxon>Merdibacter</taxon>
    </lineage>
</organism>
<evidence type="ECO:0008006" key="4">
    <source>
        <dbReference type="Google" id="ProtNLM"/>
    </source>
</evidence>
<dbReference type="EMBL" id="DWWM01000051">
    <property type="protein sequence ID" value="HJC37053.1"/>
    <property type="molecule type" value="Genomic_DNA"/>
</dbReference>
<evidence type="ECO:0000313" key="2">
    <source>
        <dbReference type="EMBL" id="HJC37053.1"/>
    </source>
</evidence>
<reference evidence="2" key="2">
    <citation type="submission" date="2021-04" db="EMBL/GenBank/DDBJ databases">
        <authorList>
            <person name="Gilroy R."/>
        </authorList>
    </citation>
    <scope>NUCLEOTIDE SEQUENCE</scope>
    <source>
        <strain evidence="2">CHK187-11901</strain>
    </source>
</reference>